<dbReference type="InterPro" id="IPR036378">
    <property type="entry name" value="FAS1_dom_sf"/>
</dbReference>
<dbReference type="SUPFAM" id="SSF82153">
    <property type="entry name" value="FAS1 domain"/>
    <property type="match status" value="1"/>
</dbReference>
<feature type="domain" description="FAS1" evidence="1">
    <location>
        <begin position="45"/>
        <end position="177"/>
    </location>
</feature>
<protein>
    <submittedName>
        <fullName evidence="2">Sensory subunit of low CO2-induced protein complex, putative</fullName>
    </submittedName>
</protein>
<accession>A0A160TXU7</accession>
<dbReference type="Gene3D" id="2.30.180.10">
    <property type="entry name" value="FAS1 domain"/>
    <property type="match status" value="1"/>
</dbReference>
<dbReference type="PANTHER" id="PTHR10900:SF77">
    <property type="entry name" value="FI19380P1"/>
    <property type="match status" value="1"/>
</dbReference>
<dbReference type="FunFam" id="2.30.180.10:FF:000032">
    <property type="entry name" value="Fasciclin domain-containing protein, putative"/>
    <property type="match status" value="1"/>
</dbReference>
<dbReference type="PROSITE" id="PS50213">
    <property type="entry name" value="FAS1"/>
    <property type="match status" value="1"/>
</dbReference>
<dbReference type="SMART" id="SM00554">
    <property type="entry name" value="FAS1"/>
    <property type="match status" value="1"/>
</dbReference>
<dbReference type="Pfam" id="PF02469">
    <property type="entry name" value="Fasciclin"/>
    <property type="match status" value="1"/>
</dbReference>
<dbReference type="InterPro" id="IPR000782">
    <property type="entry name" value="FAS1_domain"/>
</dbReference>
<dbReference type="GO" id="GO:0005615">
    <property type="term" value="C:extracellular space"/>
    <property type="evidence" value="ECO:0007669"/>
    <property type="project" value="TreeGrafter"/>
</dbReference>
<dbReference type="EMBL" id="CZQD01000009">
    <property type="protein sequence ID" value="CUS55781.1"/>
    <property type="molecule type" value="Genomic_DNA"/>
</dbReference>
<evidence type="ECO:0000259" key="1">
    <source>
        <dbReference type="PROSITE" id="PS50213"/>
    </source>
</evidence>
<sequence length="181" mass="18698">MKRLLTLTAAFAFLAAPALAETCQYSKDRMASHVEAELVKGEWSKMDIVDTAAEAGQFNTLLAAATSAGLVDALKGEGPLTVFAPTDAAFAALPEGTVETLLMPENKHQLADILKLHVIAGSKVTSDQLAGKTLTASTLNGDVAINGTDGVTVNGVTVVKADVMASNGVIHVIDQVLLPKG</sequence>
<dbReference type="InterPro" id="IPR050904">
    <property type="entry name" value="Adhesion/Biosynth-related"/>
</dbReference>
<dbReference type="AlphaFoldDB" id="A0A160TXU7"/>
<proteinExistence type="predicted"/>
<evidence type="ECO:0000313" key="2">
    <source>
        <dbReference type="EMBL" id="CUS55781.1"/>
    </source>
</evidence>
<dbReference type="PANTHER" id="PTHR10900">
    <property type="entry name" value="PERIOSTIN-RELATED"/>
    <property type="match status" value="1"/>
</dbReference>
<organism evidence="2">
    <name type="scientific">hydrothermal vent metagenome</name>
    <dbReference type="NCBI Taxonomy" id="652676"/>
    <lineage>
        <taxon>unclassified sequences</taxon>
        <taxon>metagenomes</taxon>
        <taxon>ecological metagenomes</taxon>
    </lineage>
</organism>
<gene>
    <name evidence="2" type="ORF">MGWOODY_Hyp344</name>
</gene>
<reference evidence="2" key="1">
    <citation type="submission" date="2015-10" db="EMBL/GenBank/DDBJ databases">
        <authorList>
            <person name="Gilbert D.G."/>
        </authorList>
    </citation>
    <scope>NUCLEOTIDE SEQUENCE</scope>
</reference>
<name>A0A160TXU7_9ZZZZ</name>